<comment type="caution">
    <text evidence="2">The sequence shown here is derived from an EMBL/GenBank/DDBJ whole genome shotgun (WGS) entry which is preliminary data.</text>
</comment>
<feature type="compositionally biased region" description="Polar residues" evidence="1">
    <location>
        <begin position="113"/>
        <end position="122"/>
    </location>
</feature>
<keyword evidence="3" id="KW-1185">Reference proteome</keyword>
<protein>
    <submittedName>
        <fullName evidence="2">Uncharacterized protein</fullName>
    </submittedName>
</protein>
<proteinExistence type="predicted"/>
<feature type="region of interest" description="Disordered" evidence="1">
    <location>
        <begin position="543"/>
        <end position="612"/>
    </location>
</feature>
<dbReference type="RefSeq" id="XP_040745109.1">
    <property type="nucleotide sequence ID" value="XM_040885457.1"/>
</dbReference>
<feature type="compositionally biased region" description="Basic residues" evidence="1">
    <location>
        <begin position="168"/>
        <end position="178"/>
    </location>
</feature>
<sequence length="735" mass="80344">MGMTKQSDDTAFGCLQATVLEPRAERTWHSLYEALVEPVLAALKAGSDRGSLAVLNAAVAFKALSSPAAPALVPPLTLFIFIFSTAHPAQPPALSAARPLDRHPARRGRLQTLADNPSSSAARQAHKVPVPQVPRTPRTPRTPNSAKPGHSRAKSTQTRDVDETAKYGSHRMRAHRRRTDGSTIDSETSPIQRPRTAHGPASPEFSTYSQYPDFETVTNPFAKSDKIPRKRVPARPAVPQMQQQGQQDVDSTINASSTVASVPERLAVKLQDVGASKSLRVRKDSQENVPAPLRRHDLIPRHSEHPGLFAHMKPVQQPEVEPEKTNVLSATVMPGKPLVRTDSLQSSKSNGSRATAKSASTGGRQKPRRTSHSTGAVRDLGTSGQASLAHSQQPGRPFSGHDLGSRIRIDMDKVEGLYQRQSQIFEKEKAQRDGSSSVSAGAGKPSSRAGVREPLQPQHPPSPISDTSSPSTVHESQQAMGQDDIRDERIPFQDVLIPMVFKKLCKDLEDPGFEIDEEAYRKFKLSERWYAREERKLRKNLGEANSGASIVQTPPSVSPEPEKQLQNVPEAVSDEEGAEEQRPSFEAVAPAALPPRQKQQQQLFPGRRRTPSLQHSVAGDIQAVMPSAPPMAHHPAQGRGIPRGYESPNMPPRVSSATAAAHAYRSPPAGSTKLMHAGARQDPEQMSSRFNQLEVHDPQSYPQRTRSYYSHQQQQQTVREERASKTAGCCGCNIM</sequence>
<feature type="region of interest" description="Disordered" evidence="1">
    <location>
        <begin position="332"/>
        <end position="404"/>
    </location>
</feature>
<reference evidence="2 3" key="1">
    <citation type="submission" date="2016-07" db="EMBL/GenBank/DDBJ databases">
        <title>Pervasive Adenine N6-methylation of Active Genes in Fungi.</title>
        <authorList>
            <consortium name="DOE Joint Genome Institute"/>
            <person name="Mondo S.J."/>
            <person name="Dannebaum R.O."/>
            <person name="Kuo R.C."/>
            <person name="Labutti K."/>
            <person name="Haridas S."/>
            <person name="Kuo A."/>
            <person name="Salamov A."/>
            <person name="Ahrendt S.R."/>
            <person name="Lipzen A."/>
            <person name="Sullivan W."/>
            <person name="Andreopoulos W.B."/>
            <person name="Clum A."/>
            <person name="Lindquist E."/>
            <person name="Daum C."/>
            <person name="Ramamoorthy G.K."/>
            <person name="Gryganskyi A."/>
            <person name="Culley D."/>
            <person name="Magnuson J.K."/>
            <person name="James T.Y."/>
            <person name="O'Malley M.A."/>
            <person name="Stajich J.E."/>
            <person name="Spatafora J.W."/>
            <person name="Visel A."/>
            <person name="Grigoriev I.V."/>
        </authorList>
    </citation>
    <scope>NUCLEOTIDE SEQUENCE [LARGE SCALE GENOMIC DNA]</scope>
    <source>
        <strain evidence="2 3">ATCC 12442</strain>
    </source>
</reference>
<feature type="compositionally biased region" description="Polar residues" evidence="1">
    <location>
        <begin position="382"/>
        <end position="394"/>
    </location>
</feature>
<feature type="compositionally biased region" description="Low complexity" evidence="1">
    <location>
        <begin position="128"/>
        <end position="143"/>
    </location>
</feature>
<feature type="region of interest" description="Disordered" evidence="1">
    <location>
        <begin position="629"/>
        <end position="654"/>
    </location>
</feature>
<feature type="region of interest" description="Disordered" evidence="1">
    <location>
        <begin position="425"/>
        <end position="487"/>
    </location>
</feature>
<accession>A0A1Y1WEK1</accession>
<dbReference type="Proteomes" id="UP000193922">
    <property type="component" value="Unassembled WGS sequence"/>
</dbReference>
<dbReference type="EMBL" id="MCFD01000004">
    <property type="protein sequence ID" value="ORX71594.1"/>
    <property type="molecule type" value="Genomic_DNA"/>
</dbReference>
<feature type="region of interest" description="Disordered" evidence="1">
    <location>
        <begin position="113"/>
        <end position="211"/>
    </location>
</feature>
<evidence type="ECO:0000313" key="3">
    <source>
        <dbReference type="Proteomes" id="UP000193922"/>
    </source>
</evidence>
<dbReference type="GeneID" id="63802105"/>
<evidence type="ECO:0000313" key="2">
    <source>
        <dbReference type="EMBL" id="ORX71594.1"/>
    </source>
</evidence>
<feature type="compositionally biased region" description="Polar residues" evidence="1">
    <location>
        <begin position="546"/>
        <end position="555"/>
    </location>
</feature>
<gene>
    <name evidence="2" type="ORF">DL89DRAFT_256584</name>
</gene>
<name>A0A1Y1WEK1_9FUNG</name>
<evidence type="ECO:0000256" key="1">
    <source>
        <dbReference type="SAM" id="MobiDB-lite"/>
    </source>
</evidence>
<feature type="compositionally biased region" description="Polar residues" evidence="1">
    <location>
        <begin position="342"/>
        <end position="363"/>
    </location>
</feature>
<feature type="compositionally biased region" description="Polar residues" evidence="1">
    <location>
        <begin position="181"/>
        <end position="191"/>
    </location>
</feature>
<organism evidence="2 3">
    <name type="scientific">Linderina pennispora</name>
    <dbReference type="NCBI Taxonomy" id="61395"/>
    <lineage>
        <taxon>Eukaryota</taxon>
        <taxon>Fungi</taxon>
        <taxon>Fungi incertae sedis</taxon>
        <taxon>Zoopagomycota</taxon>
        <taxon>Kickxellomycotina</taxon>
        <taxon>Kickxellomycetes</taxon>
        <taxon>Kickxellales</taxon>
        <taxon>Kickxellaceae</taxon>
        <taxon>Linderina</taxon>
    </lineage>
</organism>
<dbReference type="OrthoDB" id="5573515at2759"/>
<dbReference type="AlphaFoldDB" id="A0A1Y1WEK1"/>